<dbReference type="OrthoDB" id="9807246at2"/>
<keyword evidence="3" id="KW-0862">Zinc</keyword>
<protein>
    <submittedName>
        <fullName evidence="6">Aldehyde-activating protein</fullName>
    </submittedName>
</protein>
<proteinExistence type="inferred from homology"/>
<evidence type="ECO:0000259" key="5">
    <source>
        <dbReference type="PROSITE" id="PS51891"/>
    </source>
</evidence>
<dbReference type="Gene3D" id="3.90.1590.10">
    <property type="entry name" value="glutathione-dependent formaldehyde- activating enzyme (gfa)"/>
    <property type="match status" value="1"/>
</dbReference>
<gene>
    <name evidence="6" type="ORF">RSO01_24430</name>
</gene>
<evidence type="ECO:0000256" key="2">
    <source>
        <dbReference type="ARBA" id="ARBA00022723"/>
    </source>
</evidence>
<dbReference type="InterPro" id="IPR006913">
    <property type="entry name" value="CENP-V/GFA"/>
</dbReference>
<dbReference type="GO" id="GO:0046872">
    <property type="term" value="F:metal ion binding"/>
    <property type="evidence" value="ECO:0007669"/>
    <property type="project" value="UniProtKB-KW"/>
</dbReference>
<reference evidence="6 7" key="1">
    <citation type="submission" date="2019-07" db="EMBL/GenBank/DDBJ databases">
        <title>Whole genome shotgun sequence of Reyranella soli NBRC 108950.</title>
        <authorList>
            <person name="Hosoyama A."/>
            <person name="Uohara A."/>
            <person name="Ohji S."/>
            <person name="Ichikawa N."/>
        </authorList>
    </citation>
    <scope>NUCLEOTIDE SEQUENCE [LARGE SCALE GENOMIC DNA]</scope>
    <source>
        <strain evidence="6 7">NBRC 108950</strain>
    </source>
</reference>
<dbReference type="Pfam" id="PF04828">
    <property type="entry name" value="GFA"/>
    <property type="match status" value="1"/>
</dbReference>
<dbReference type="AlphaFoldDB" id="A0A512N8I2"/>
<keyword evidence="2" id="KW-0479">Metal-binding</keyword>
<dbReference type="InterPro" id="IPR011057">
    <property type="entry name" value="Mss4-like_sf"/>
</dbReference>
<keyword evidence="4" id="KW-0456">Lyase</keyword>
<dbReference type="PANTHER" id="PTHR33337:SF40">
    <property type="entry name" value="CENP-V_GFA DOMAIN-CONTAINING PROTEIN-RELATED"/>
    <property type="match status" value="1"/>
</dbReference>
<name>A0A512N8I2_9HYPH</name>
<evidence type="ECO:0000256" key="3">
    <source>
        <dbReference type="ARBA" id="ARBA00022833"/>
    </source>
</evidence>
<organism evidence="6 7">
    <name type="scientific">Reyranella soli</name>
    <dbReference type="NCBI Taxonomy" id="1230389"/>
    <lineage>
        <taxon>Bacteria</taxon>
        <taxon>Pseudomonadati</taxon>
        <taxon>Pseudomonadota</taxon>
        <taxon>Alphaproteobacteria</taxon>
        <taxon>Hyphomicrobiales</taxon>
        <taxon>Reyranellaceae</taxon>
        <taxon>Reyranella</taxon>
    </lineage>
</organism>
<feature type="domain" description="CENP-V/GFA" evidence="5">
    <location>
        <begin position="4"/>
        <end position="122"/>
    </location>
</feature>
<evidence type="ECO:0000256" key="1">
    <source>
        <dbReference type="ARBA" id="ARBA00005495"/>
    </source>
</evidence>
<dbReference type="SUPFAM" id="SSF51316">
    <property type="entry name" value="Mss4-like"/>
    <property type="match status" value="1"/>
</dbReference>
<dbReference type="GO" id="GO:0016846">
    <property type="term" value="F:carbon-sulfur lyase activity"/>
    <property type="evidence" value="ECO:0007669"/>
    <property type="project" value="InterPro"/>
</dbReference>
<comment type="caution">
    <text evidence="6">The sequence shown here is derived from an EMBL/GenBank/DDBJ whole genome shotgun (WGS) entry which is preliminary data.</text>
</comment>
<evidence type="ECO:0000313" key="6">
    <source>
        <dbReference type="EMBL" id="GEP55277.1"/>
    </source>
</evidence>
<keyword evidence="7" id="KW-1185">Reference proteome</keyword>
<dbReference type="PANTHER" id="PTHR33337">
    <property type="entry name" value="GFA DOMAIN-CONTAINING PROTEIN"/>
    <property type="match status" value="1"/>
</dbReference>
<dbReference type="RefSeq" id="WP_147149374.1">
    <property type="nucleotide sequence ID" value="NZ_BKAJ01000036.1"/>
</dbReference>
<accession>A0A512N8I2</accession>
<dbReference type="Proteomes" id="UP000321058">
    <property type="component" value="Unassembled WGS sequence"/>
</dbReference>
<evidence type="ECO:0000313" key="7">
    <source>
        <dbReference type="Proteomes" id="UP000321058"/>
    </source>
</evidence>
<sequence length="140" mass="15353">MPTRTGGCLCRAVRYESTGEPQFALQCHCRDCQLQSGAPHVAAVRMPSAGFRIVQGSPKRHVAKADSGNEITRVFCGDCGTPIYVQVSTRPDIVGVRVCTFDDASWFRPEANIFTKSAQPWDHLDPTVPAFTTYPTGKSY</sequence>
<dbReference type="PROSITE" id="PS51891">
    <property type="entry name" value="CENP_V_GFA"/>
    <property type="match status" value="1"/>
</dbReference>
<dbReference type="EMBL" id="BKAJ01000036">
    <property type="protein sequence ID" value="GEP55277.1"/>
    <property type="molecule type" value="Genomic_DNA"/>
</dbReference>
<evidence type="ECO:0000256" key="4">
    <source>
        <dbReference type="ARBA" id="ARBA00023239"/>
    </source>
</evidence>
<comment type="similarity">
    <text evidence="1">Belongs to the Gfa family.</text>
</comment>